<dbReference type="RefSeq" id="WP_341424101.1">
    <property type="nucleotide sequence ID" value="NZ_JBBUTG010000001.1"/>
</dbReference>
<dbReference type="EMBL" id="JBBUTG010000001">
    <property type="protein sequence ID" value="MEK8029768.1"/>
    <property type="molecule type" value="Genomic_DNA"/>
</dbReference>
<accession>A0ABU9BIH4</accession>
<dbReference type="Proteomes" id="UP001371218">
    <property type="component" value="Unassembled WGS sequence"/>
</dbReference>
<keyword evidence="3" id="KW-1185">Reference proteome</keyword>
<comment type="caution">
    <text evidence="2">The sequence shown here is derived from an EMBL/GenBank/DDBJ whole genome shotgun (WGS) entry which is preliminary data.</text>
</comment>
<evidence type="ECO:0000256" key="1">
    <source>
        <dbReference type="SAM" id="Phobius"/>
    </source>
</evidence>
<protein>
    <recommendedName>
        <fullName evidence="4">MxaA protein</fullName>
    </recommendedName>
</protein>
<keyword evidence="1" id="KW-0812">Transmembrane</keyword>
<evidence type="ECO:0008006" key="4">
    <source>
        <dbReference type="Google" id="ProtNLM"/>
    </source>
</evidence>
<proteinExistence type="predicted"/>
<reference evidence="2 3" key="1">
    <citation type="submission" date="2024-04" db="EMBL/GenBank/DDBJ databases">
        <title>Novel species of the genus Ideonella isolated from streams.</title>
        <authorList>
            <person name="Lu H."/>
        </authorList>
    </citation>
    <scope>NUCLEOTIDE SEQUENCE [LARGE SCALE GENOMIC DNA]</scope>
    <source>
        <strain evidence="2 3">DXS29W</strain>
    </source>
</reference>
<name>A0ABU9BIH4_9BURK</name>
<sequence>MAEQLYVTRCQRFFAAGCAAWAIGPCGAAMAPGGPLIQVSEPRAFGYTVGDVVQRRITIELPADLDLDEASWPDSRQRGRAIELRGLSRHPSPWLSPRRQAWTLEYQVLGSAVDVRTLELPPITLRFISRTGGAGTTSRIDAWPVTVSPLTQPDARQREGLGEWRPDQAPPRVDTTAVHQRLSAYAVLALLPLAYLAAVYLWWPWWSARRRPFGAAWRALGRPSAAVSPDQRVRAFRTLHQAINQTAGRVVFEADVARFVAEHPQFGALRSDLAAFFQHSREQFFAIRDEREPGPGAADASDSLGLVWRLCRACRDAERGAA</sequence>
<evidence type="ECO:0000313" key="2">
    <source>
        <dbReference type="EMBL" id="MEK8029768.1"/>
    </source>
</evidence>
<keyword evidence="1" id="KW-0472">Membrane</keyword>
<evidence type="ECO:0000313" key="3">
    <source>
        <dbReference type="Proteomes" id="UP001371218"/>
    </source>
</evidence>
<keyword evidence="1" id="KW-1133">Transmembrane helix</keyword>
<gene>
    <name evidence="2" type="ORF">AACH06_02950</name>
</gene>
<organism evidence="2 3">
    <name type="scientific">Ideonella lacteola</name>
    <dbReference type="NCBI Taxonomy" id="2984193"/>
    <lineage>
        <taxon>Bacteria</taxon>
        <taxon>Pseudomonadati</taxon>
        <taxon>Pseudomonadota</taxon>
        <taxon>Betaproteobacteria</taxon>
        <taxon>Burkholderiales</taxon>
        <taxon>Sphaerotilaceae</taxon>
        <taxon>Ideonella</taxon>
    </lineage>
</organism>
<feature type="transmembrane region" description="Helical" evidence="1">
    <location>
        <begin position="182"/>
        <end position="203"/>
    </location>
</feature>